<dbReference type="GO" id="GO:0005634">
    <property type="term" value="C:nucleus"/>
    <property type="evidence" value="ECO:0007669"/>
    <property type="project" value="UniProtKB-SubCell"/>
</dbReference>
<dbReference type="GeneID" id="41975602"/>
<sequence>MASTGPSPSQPAPPAAHKPSRILACVLCQHRKIKCDRSFPCANCLKAKVTCTPSTPAPARKRRRPNQDLQERLARCEELLKEYATAKPEDGSSTSSPSHAFPEREALMKWKPAGRLVREETGVKFMDSFLLTTVYDELKAMRDIVDEDDYSIDDATPDASISTPADENSDLLMGSDFPSVDLDDYQPAPGHIFRLWQIFLERVNPLTKVIHVPSLQPYLVEATAGSKTVPKDIESLLFAIYTLATVSMTPDECQSLLGIPREMALQKFSAGVRITLSRAGFLKNHTLETLQALVIYLISLQNRYNPHAAWILNGVVIRIAQKMGLHRDGEALGLTPFETEMRRRVWWQILMLDTKYAMLSGLNYSQLPRHWDTKEPKNVNDADLFPMGTEPIQDREGPTEMIIILITNKVARFFNEVPGMEPIMLMSYSAEAFKGIDGAPTKEHIDSYRQKVGELGKILVETIDRFCDPAAGPLHEMAADIKNEVIEKLQLLMLPPQEQQYNDEIKTPNDNAFKIAVASIEHGIEQEFRTKDLGFAWFSRLHFQQNLFQYMVGQLYYRTSGKLVDKAWEVVPAAYDMYPDLYDISRKGHYQTAIFTLKAWRKREAVLRERTGLQPETPRFISKLSQLIPQEEIKSETPSTGPTPAPASKTQAESDKQFVMPQQDQAFDNLLNSYLDVNSIDWDMWGNMVPANSAMAAFGGFGMGPSTEW</sequence>
<keyword evidence="3" id="KW-0539">Nucleus</keyword>
<dbReference type="CDD" id="cd12148">
    <property type="entry name" value="fungal_TF_MHR"/>
    <property type="match status" value="1"/>
</dbReference>
<dbReference type="PANTHER" id="PTHR31001:SF85">
    <property type="entry name" value="ZN(II)2CYS6 TRANSCRIPTION FACTOR (EUROFUNG)"/>
    <property type="match status" value="1"/>
</dbReference>
<dbReference type="RefSeq" id="XP_030992660.1">
    <property type="nucleotide sequence ID" value="XM_031142978.1"/>
</dbReference>
<dbReference type="InterPro" id="IPR007219">
    <property type="entry name" value="XnlR_reg_dom"/>
</dbReference>
<dbReference type="PROSITE" id="PS50048">
    <property type="entry name" value="ZN2_CY6_FUNGAL_2"/>
    <property type="match status" value="1"/>
</dbReference>
<feature type="domain" description="Zn(2)-C6 fungal-type" evidence="5">
    <location>
        <begin position="24"/>
        <end position="52"/>
    </location>
</feature>
<evidence type="ECO:0000256" key="1">
    <source>
        <dbReference type="ARBA" id="ARBA00004123"/>
    </source>
</evidence>
<dbReference type="CDD" id="cd00067">
    <property type="entry name" value="GAL4"/>
    <property type="match status" value="1"/>
</dbReference>
<keyword evidence="7" id="KW-1185">Reference proteome</keyword>
<dbReference type="InterPro" id="IPR036864">
    <property type="entry name" value="Zn2-C6_fun-type_DNA-bd_sf"/>
</dbReference>
<dbReference type="Pfam" id="PF00172">
    <property type="entry name" value="Zn_clus"/>
    <property type="match status" value="1"/>
</dbReference>
<dbReference type="PANTHER" id="PTHR31001">
    <property type="entry name" value="UNCHARACTERIZED TRANSCRIPTIONAL REGULATORY PROTEIN"/>
    <property type="match status" value="1"/>
</dbReference>
<comment type="subcellular location">
    <subcellularLocation>
        <location evidence="1">Nucleus</location>
    </subcellularLocation>
</comment>
<evidence type="ECO:0000313" key="7">
    <source>
        <dbReference type="Proteomes" id="UP000319257"/>
    </source>
</evidence>
<dbReference type="InterPro" id="IPR050613">
    <property type="entry name" value="Sec_Metabolite_Reg"/>
</dbReference>
<accession>A0A507B102</accession>
<evidence type="ECO:0000313" key="6">
    <source>
        <dbReference type="EMBL" id="TPX10949.1"/>
    </source>
</evidence>
<dbReference type="STRING" id="1093900.A0A507B102"/>
<organism evidence="6 7">
    <name type="scientific">Thyridium curvatum</name>
    <dbReference type="NCBI Taxonomy" id="1093900"/>
    <lineage>
        <taxon>Eukaryota</taxon>
        <taxon>Fungi</taxon>
        <taxon>Dikarya</taxon>
        <taxon>Ascomycota</taxon>
        <taxon>Pezizomycotina</taxon>
        <taxon>Sordariomycetes</taxon>
        <taxon>Sordariomycetidae</taxon>
        <taxon>Thyridiales</taxon>
        <taxon>Thyridiaceae</taxon>
        <taxon>Thyridium</taxon>
    </lineage>
</organism>
<gene>
    <name evidence="6" type="ORF">E0L32_008155</name>
</gene>
<feature type="compositionally biased region" description="Low complexity" evidence="4">
    <location>
        <begin position="637"/>
        <end position="650"/>
    </location>
</feature>
<dbReference type="SUPFAM" id="SSF57701">
    <property type="entry name" value="Zn2/Cys6 DNA-binding domain"/>
    <property type="match status" value="1"/>
</dbReference>
<dbReference type="SMART" id="SM00906">
    <property type="entry name" value="Fungal_trans"/>
    <property type="match status" value="1"/>
</dbReference>
<keyword evidence="2" id="KW-0479">Metal-binding</keyword>
<dbReference type="Proteomes" id="UP000319257">
    <property type="component" value="Unassembled WGS sequence"/>
</dbReference>
<dbReference type="Pfam" id="PF04082">
    <property type="entry name" value="Fungal_trans"/>
    <property type="match status" value="1"/>
</dbReference>
<evidence type="ECO:0000256" key="2">
    <source>
        <dbReference type="ARBA" id="ARBA00022723"/>
    </source>
</evidence>
<dbReference type="GO" id="GO:0006351">
    <property type="term" value="P:DNA-templated transcription"/>
    <property type="evidence" value="ECO:0007669"/>
    <property type="project" value="InterPro"/>
</dbReference>
<dbReference type="Gene3D" id="4.10.240.10">
    <property type="entry name" value="Zn(2)-C6 fungal-type DNA-binding domain"/>
    <property type="match status" value="1"/>
</dbReference>
<evidence type="ECO:0000256" key="4">
    <source>
        <dbReference type="SAM" id="MobiDB-lite"/>
    </source>
</evidence>
<feature type="region of interest" description="Disordered" evidence="4">
    <location>
        <begin position="631"/>
        <end position="656"/>
    </location>
</feature>
<dbReference type="AlphaFoldDB" id="A0A507B102"/>
<dbReference type="OrthoDB" id="2269373at2759"/>
<protein>
    <recommendedName>
        <fullName evidence="5">Zn(2)-C6 fungal-type domain-containing protein</fullName>
    </recommendedName>
</protein>
<dbReference type="InterPro" id="IPR001138">
    <property type="entry name" value="Zn2Cys6_DnaBD"/>
</dbReference>
<name>A0A507B102_9PEZI</name>
<reference evidence="6 7" key="1">
    <citation type="submission" date="2019-06" db="EMBL/GenBank/DDBJ databases">
        <title>Draft genome sequence of the filamentous fungus Phialemoniopsis curvata isolated from diesel fuel.</title>
        <authorList>
            <person name="Varaljay V.A."/>
            <person name="Lyon W.J."/>
            <person name="Crouch A.L."/>
            <person name="Drake C.E."/>
            <person name="Hollomon J.M."/>
            <person name="Nadeau L.J."/>
            <person name="Nunn H.S."/>
            <person name="Stevenson B.S."/>
            <person name="Bojanowski C.L."/>
            <person name="Crookes-Goodson W.J."/>
        </authorList>
    </citation>
    <scope>NUCLEOTIDE SEQUENCE [LARGE SCALE GENOMIC DNA]</scope>
    <source>
        <strain evidence="6 7">D216</strain>
    </source>
</reference>
<dbReference type="SMART" id="SM00066">
    <property type="entry name" value="GAL4"/>
    <property type="match status" value="1"/>
</dbReference>
<evidence type="ECO:0000256" key="3">
    <source>
        <dbReference type="ARBA" id="ARBA00023242"/>
    </source>
</evidence>
<proteinExistence type="predicted"/>
<dbReference type="InParanoid" id="A0A507B102"/>
<dbReference type="GO" id="GO:0000981">
    <property type="term" value="F:DNA-binding transcription factor activity, RNA polymerase II-specific"/>
    <property type="evidence" value="ECO:0007669"/>
    <property type="project" value="InterPro"/>
</dbReference>
<comment type="caution">
    <text evidence="6">The sequence shown here is derived from an EMBL/GenBank/DDBJ whole genome shotgun (WGS) entry which is preliminary data.</text>
</comment>
<dbReference type="GO" id="GO:0008270">
    <property type="term" value="F:zinc ion binding"/>
    <property type="evidence" value="ECO:0007669"/>
    <property type="project" value="InterPro"/>
</dbReference>
<dbReference type="EMBL" id="SKBQ01000052">
    <property type="protein sequence ID" value="TPX10949.1"/>
    <property type="molecule type" value="Genomic_DNA"/>
</dbReference>
<evidence type="ECO:0000259" key="5">
    <source>
        <dbReference type="PROSITE" id="PS50048"/>
    </source>
</evidence>
<dbReference type="GO" id="GO:0003677">
    <property type="term" value="F:DNA binding"/>
    <property type="evidence" value="ECO:0007669"/>
    <property type="project" value="InterPro"/>
</dbReference>